<dbReference type="PROSITE" id="PS50931">
    <property type="entry name" value="HTH_LYSR"/>
    <property type="match status" value="1"/>
</dbReference>
<dbReference type="CDD" id="cd05466">
    <property type="entry name" value="PBP2_LTTR_substrate"/>
    <property type="match status" value="1"/>
</dbReference>
<dbReference type="Proteomes" id="UP000094580">
    <property type="component" value="Unassembled WGS sequence"/>
</dbReference>
<keyword evidence="4" id="KW-0804">Transcription</keyword>
<protein>
    <recommendedName>
        <fullName evidence="5">HTH lysR-type domain-containing protein</fullName>
    </recommendedName>
</protein>
<dbReference type="Gene3D" id="3.40.190.290">
    <property type="match status" value="1"/>
</dbReference>
<dbReference type="Pfam" id="PF03466">
    <property type="entry name" value="LysR_substrate"/>
    <property type="match status" value="1"/>
</dbReference>
<dbReference type="SUPFAM" id="SSF53850">
    <property type="entry name" value="Periplasmic binding protein-like II"/>
    <property type="match status" value="1"/>
</dbReference>
<evidence type="ECO:0000256" key="4">
    <source>
        <dbReference type="ARBA" id="ARBA00023163"/>
    </source>
</evidence>
<dbReference type="RefSeq" id="WP_069033584.1">
    <property type="nucleotide sequence ID" value="NZ_MDKC01000011.1"/>
</dbReference>
<proteinExistence type="inferred from homology"/>
<keyword evidence="3" id="KW-0238">DNA-binding</keyword>
<keyword evidence="7" id="KW-1185">Reference proteome</keyword>
<dbReference type="SUPFAM" id="SSF46785">
    <property type="entry name" value="Winged helix' DNA-binding domain"/>
    <property type="match status" value="1"/>
</dbReference>
<comment type="similarity">
    <text evidence="1">Belongs to the LysR transcriptional regulatory family.</text>
</comment>
<dbReference type="InterPro" id="IPR036390">
    <property type="entry name" value="WH_DNA-bd_sf"/>
</dbReference>
<sequence>MNLDHLAYIVDVSKTKSLSMSAKNLHISVSAISQAINNLEDEFGFKIFTRLRQGTIPTPEGEELIEKSLHVLAHAEKLKQLAINKNEIQKEITIASVPGLMHYIVGVIKLIKFESPNTKIKVNGKSSLDILNEVRQKNARFGLIWIYDQLLQNNKDLVFDIFQEVNINVCVSKNHTLAECNQLTIKDLSNETFVIHEEQYLKWYYDEFLKDKTEILFTTNNLDSIRSAVNENIAITIGTDFVVQNESLIQSGEAFAIELINPFHRPFYVGCVRSEYPPLSSTEKKYINELKEEFKRVNNLQED</sequence>
<evidence type="ECO:0000313" key="6">
    <source>
        <dbReference type="EMBL" id="ODG92187.1"/>
    </source>
</evidence>
<dbReference type="PANTHER" id="PTHR30126">
    <property type="entry name" value="HTH-TYPE TRANSCRIPTIONAL REGULATOR"/>
    <property type="match status" value="1"/>
</dbReference>
<evidence type="ECO:0000313" key="7">
    <source>
        <dbReference type="Proteomes" id="UP000094580"/>
    </source>
</evidence>
<dbReference type="EMBL" id="MDKC01000011">
    <property type="protein sequence ID" value="ODG92187.1"/>
    <property type="molecule type" value="Genomic_DNA"/>
</dbReference>
<keyword evidence="2" id="KW-0805">Transcription regulation</keyword>
<reference evidence="6 7" key="1">
    <citation type="submission" date="2016-07" db="EMBL/GenBank/DDBJ databases">
        <authorList>
            <person name="Townsley L."/>
            <person name="Shank E.A."/>
        </authorList>
    </citation>
    <scope>NUCLEOTIDE SEQUENCE [LARGE SCALE GENOMIC DNA]</scope>
    <source>
        <strain evidence="6 7">CH01</strain>
    </source>
</reference>
<evidence type="ECO:0000256" key="3">
    <source>
        <dbReference type="ARBA" id="ARBA00023125"/>
    </source>
</evidence>
<dbReference type="Pfam" id="PF00126">
    <property type="entry name" value="HTH_1"/>
    <property type="match status" value="1"/>
</dbReference>
<accession>A0ABX2ZUJ8</accession>
<gene>
    <name evidence="6" type="ORF">BED47_21190</name>
</gene>
<evidence type="ECO:0000256" key="1">
    <source>
        <dbReference type="ARBA" id="ARBA00009437"/>
    </source>
</evidence>
<name>A0ABX2ZUJ8_9BACI</name>
<comment type="caution">
    <text evidence="6">The sequence shown here is derived from an EMBL/GenBank/DDBJ whole genome shotgun (WGS) entry which is preliminary data.</text>
</comment>
<evidence type="ECO:0000259" key="5">
    <source>
        <dbReference type="PROSITE" id="PS50931"/>
    </source>
</evidence>
<organism evidence="6 7">
    <name type="scientific">Gottfriedia luciferensis</name>
    <dbReference type="NCBI Taxonomy" id="178774"/>
    <lineage>
        <taxon>Bacteria</taxon>
        <taxon>Bacillati</taxon>
        <taxon>Bacillota</taxon>
        <taxon>Bacilli</taxon>
        <taxon>Bacillales</taxon>
        <taxon>Bacillaceae</taxon>
        <taxon>Gottfriedia</taxon>
    </lineage>
</organism>
<dbReference type="InterPro" id="IPR005119">
    <property type="entry name" value="LysR_subst-bd"/>
</dbReference>
<dbReference type="PANTHER" id="PTHR30126:SF40">
    <property type="entry name" value="HTH-TYPE TRANSCRIPTIONAL REGULATOR GLTR"/>
    <property type="match status" value="1"/>
</dbReference>
<dbReference type="InterPro" id="IPR036388">
    <property type="entry name" value="WH-like_DNA-bd_sf"/>
</dbReference>
<dbReference type="InterPro" id="IPR000847">
    <property type="entry name" value="LysR_HTH_N"/>
</dbReference>
<feature type="domain" description="HTH lysR-type" evidence="5">
    <location>
        <begin position="1"/>
        <end position="58"/>
    </location>
</feature>
<evidence type="ECO:0000256" key="2">
    <source>
        <dbReference type="ARBA" id="ARBA00023015"/>
    </source>
</evidence>
<dbReference type="Gene3D" id="1.10.10.10">
    <property type="entry name" value="Winged helix-like DNA-binding domain superfamily/Winged helix DNA-binding domain"/>
    <property type="match status" value="1"/>
</dbReference>